<dbReference type="STRING" id="1121324.CLIT_13c01830"/>
<dbReference type="InterPro" id="IPR050157">
    <property type="entry name" value="PSI_iron-sulfur_center"/>
</dbReference>
<dbReference type="GO" id="GO:0008137">
    <property type="term" value="F:NADH dehydrogenase (ubiquinone) activity"/>
    <property type="evidence" value="ECO:0007669"/>
    <property type="project" value="InterPro"/>
</dbReference>
<dbReference type="InterPro" id="IPR019574">
    <property type="entry name" value="NADH_UbQ_OxRdtase_Gsu_4Fe4S-bd"/>
</dbReference>
<comment type="caution">
    <text evidence="19">The sequence shown here is derived from an EMBL/GenBank/DDBJ whole genome shotgun (WGS) entry which is preliminary data.</text>
</comment>
<dbReference type="PANTHER" id="PTHR24960:SF84">
    <property type="entry name" value="HYDROGENASE SUBUNIT"/>
    <property type="match status" value="1"/>
</dbReference>
<dbReference type="Pfam" id="PF13510">
    <property type="entry name" value="Fer2_4"/>
    <property type="match status" value="1"/>
</dbReference>
<keyword evidence="19" id="KW-0560">Oxidoreductase</keyword>
<protein>
    <recommendedName>
        <fullName evidence="5">Ferredoxin</fullName>
    </recommendedName>
</protein>
<dbReference type="Gene3D" id="3.30.70.20">
    <property type="match status" value="1"/>
</dbReference>
<evidence type="ECO:0000256" key="2">
    <source>
        <dbReference type="ARBA" id="ARBA00003532"/>
    </source>
</evidence>
<dbReference type="Proteomes" id="UP000027946">
    <property type="component" value="Unassembled WGS sequence"/>
</dbReference>
<proteinExistence type="inferred from homology"/>
<gene>
    <name evidence="19" type="primary">nuoG1</name>
    <name evidence="19" type="ORF">CLIT_13c01830</name>
</gene>
<dbReference type="Pfam" id="PF10588">
    <property type="entry name" value="NADH-G_4Fe-4S_3"/>
    <property type="match status" value="1"/>
</dbReference>
<evidence type="ECO:0000256" key="4">
    <source>
        <dbReference type="ARBA" id="ARBA00005404"/>
    </source>
</evidence>
<dbReference type="PROSITE" id="PS51085">
    <property type="entry name" value="2FE2S_FER_2"/>
    <property type="match status" value="1"/>
</dbReference>
<evidence type="ECO:0000259" key="17">
    <source>
        <dbReference type="PROSITE" id="PS51379"/>
    </source>
</evidence>
<dbReference type="InterPro" id="IPR001041">
    <property type="entry name" value="2Fe-2S_ferredoxin-type"/>
</dbReference>
<keyword evidence="10" id="KW-1278">Translocase</keyword>
<evidence type="ECO:0000313" key="19">
    <source>
        <dbReference type="EMBL" id="KDR94861.1"/>
    </source>
</evidence>
<dbReference type="SUPFAM" id="SSF54292">
    <property type="entry name" value="2Fe-2S ferredoxin-like"/>
    <property type="match status" value="1"/>
</dbReference>
<feature type="domain" description="4Fe-4S His(Cys)3-ligated-type" evidence="18">
    <location>
        <begin position="80"/>
        <end position="119"/>
    </location>
</feature>
<dbReference type="FunFam" id="3.30.70.20:FF:000035">
    <property type="entry name" value="Iron hydrogenase 1"/>
    <property type="match status" value="1"/>
</dbReference>
<evidence type="ECO:0000256" key="13">
    <source>
        <dbReference type="ARBA" id="ARBA00023027"/>
    </source>
</evidence>
<dbReference type="SUPFAM" id="SSF54862">
    <property type="entry name" value="4Fe-4S ferredoxins"/>
    <property type="match status" value="1"/>
</dbReference>
<dbReference type="FunFam" id="3.10.20.740:FF:000004">
    <property type="entry name" value="NADH-quinone oxidoreductase"/>
    <property type="match status" value="1"/>
</dbReference>
<dbReference type="InterPro" id="IPR000283">
    <property type="entry name" value="NADH_UbQ_OxRdtase_75kDa_su_CS"/>
</dbReference>
<evidence type="ECO:0000256" key="12">
    <source>
        <dbReference type="ARBA" id="ARBA00023014"/>
    </source>
</evidence>
<dbReference type="Pfam" id="PF12838">
    <property type="entry name" value="Fer4_7"/>
    <property type="match status" value="1"/>
</dbReference>
<keyword evidence="7" id="KW-0001">2Fe-2S</keyword>
<dbReference type="GO" id="GO:0051537">
    <property type="term" value="F:2 iron, 2 sulfur cluster binding"/>
    <property type="evidence" value="ECO:0007669"/>
    <property type="project" value="UniProtKB-KW"/>
</dbReference>
<dbReference type="InterPro" id="IPR017896">
    <property type="entry name" value="4Fe4S_Fe-S-bd"/>
</dbReference>
<dbReference type="GO" id="GO:0016491">
    <property type="term" value="F:oxidoreductase activity"/>
    <property type="evidence" value="ECO:0007669"/>
    <property type="project" value="UniProtKB-KW"/>
</dbReference>
<dbReference type="GO" id="GO:0042773">
    <property type="term" value="P:ATP synthesis coupled electron transport"/>
    <property type="evidence" value="ECO:0007669"/>
    <property type="project" value="InterPro"/>
</dbReference>
<dbReference type="PROSITE" id="PS51379">
    <property type="entry name" value="4FE4S_FER_2"/>
    <property type="match status" value="2"/>
</dbReference>
<dbReference type="PROSITE" id="PS00641">
    <property type="entry name" value="COMPLEX1_75K_1"/>
    <property type="match status" value="1"/>
</dbReference>
<dbReference type="GO" id="GO:0016020">
    <property type="term" value="C:membrane"/>
    <property type="evidence" value="ECO:0007669"/>
    <property type="project" value="UniProtKB-SubCell"/>
</dbReference>
<evidence type="ECO:0000256" key="14">
    <source>
        <dbReference type="ARBA" id="ARBA00023136"/>
    </source>
</evidence>
<dbReference type="AlphaFoldDB" id="A0A069RCW2"/>
<dbReference type="GO" id="GO:0046872">
    <property type="term" value="F:metal ion binding"/>
    <property type="evidence" value="ECO:0007669"/>
    <property type="project" value="UniProtKB-KW"/>
</dbReference>
<dbReference type="PANTHER" id="PTHR24960">
    <property type="entry name" value="PHOTOSYSTEM I IRON-SULFUR CENTER-RELATED"/>
    <property type="match status" value="1"/>
</dbReference>
<evidence type="ECO:0000313" key="20">
    <source>
        <dbReference type="Proteomes" id="UP000027946"/>
    </source>
</evidence>
<evidence type="ECO:0000256" key="8">
    <source>
        <dbReference type="ARBA" id="ARBA00022723"/>
    </source>
</evidence>
<comment type="cofactor">
    <cofactor evidence="15">
        <name>[2Fe-2S] cluster</name>
        <dbReference type="ChEBI" id="CHEBI:190135"/>
    </cofactor>
</comment>
<keyword evidence="11" id="KW-0408">Iron</keyword>
<evidence type="ECO:0000256" key="7">
    <source>
        <dbReference type="ARBA" id="ARBA00022714"/>
    </source>
</evidence>
<comment type="function">
    <text evidence="2">Ferredoxins are iron-sulfur proteins that transfer electrons in a wide variety of metabolic reactions.</text>
</comment>
<dbReference type="RefSeq" id="WP_038266106.1">
    <property type="nucleotide sequence ID" value="NZ_FSRH01000005.1"/>
</dbReference>
<evidence type="ECO:0000256" key="9">
    <source>
        <dbReference type="ARBA" id="ARBA00022737"/>
    </source>
</evidence>
<dbReference type="SMART" id="SM00929">
    <property type="entry name" value="NADH-G_4Fe-4S_3"/>
    <property type="match status" value="1"/>
</dbReference>
<feature type="domain" description="4Fe-4S ferredoxin-type" evidence="17">
    <location>
        <begin position="181"/>
        <end position="210"/>
    </location>
</feature>
<evidence type="ECO:0000256" key="15">
    <source>
        <dbReference type="ARBA" id="ARBA00034078"/>
    </source>
</evidence>
<evidence type="ECO:0000256" key="10">
    <source>
        <dbReference type="ARBA" id="ARBA00022967"/>
    </source>
</evidence>
<evidence type="ECO:0000256" key="11">
    <source>
        <dbReference type="ARBA" id="ARBA00023004"/>
    </source>
</evidence>
<keyword evidence="20" id="KW-1185">Reference proteome</keyword>
<keyword evidence="9" id="KW-0677">Repeat</keyword>
<dbReference type="InterPro" id="IPR017900">
    <property type="entry name" value="4Fe4S_Fe_S_CS"/>
</dbReference>
<reference evidence="19 20" key="1">
    <citation type="submission" date="2014-03" db="EMBL/GenBank/DDBJ databases">
        <title>Genome sequence of Clostridium litorale W6, DSM 5388.</title>
        <authorList>
            <person name="Poehlein A."/>
            <person name="Jagirdar A."/>
            <person name="Khonsari B."/>
            <person name="Chibani C.M."/>
            <person name="Gutierrez Gutierrez D.A."/>
            <person name="Davydova E."/>
            <person name="Alghaithi H.S."/>
            <person name="Nair K.P."/>
            <person name="Dhamotharan K."/>
            <person name="Chandran L."/>
            <person name="G W."/>
            <person name="Daniel R."/>
        </authorList>
    </citation>
    <scope>NUCLEOTIDE SEQUENCE [LARGE SCALE GENOMIC DNA]</scope>
    <source>
        <strain evidence="19 20">W6</strain>
    </source>
</reference>
<keyword evidence="12" id="KW-0411">Iron-sulfur</keyword>
<evidence type="ECO:0000259" key="16">
    <source>
        <dbReference type="PROSITE" id="PS51085"/>
    </source>
</evidence>
<keyword evidence="13" id="KW-0520">NAD</keyword>
<accession>A0A069RCW2</accession>
<dbReference type="PROSITE" id="PS00198">
    <property type="entry name" value="4FE4S_FER_1"/>
    <property type="match status" value="1"/>
</dbReference>
<comment type="similarity">
    <text evidence="4">Belongs to the complex I 75 kDa subunit family.</text>
</comment>
<dbReference type="Gene3D" id="3.10.20.740">
    <property type="match status" value="1"/>
</dbReference>
<keyword evidence="14" id="KW-0472">Membrane</keyword>
<dbReference type="GO" id="GO:0051539">
    <property type="term" value="F:4 iron, 4 sulfur cluster binding"/>
    <property type="evidence" value="ECO:0007669"/>
    <property type="project" value="UniProtKB-KW"/>
</dbReference>
<dbReference type="InterPro" id="IPR036010">
    <property type="entry name" value="2Fe-2S_ferredoxin-like_sf"/>
</dbReference>
<keyword evidence="6" id="KW-0004">4Fe-4S</keyword>
<comment type="subcellular location">
    <subcellularLocation>
        <location evidence="3">Membrane</location>
    </subcellularLocation>
</comment>
<sequence>MKSIELVIDGKQVVVPDNYTIIKAAEKLGIEIPALCYDPSLEIVASCRLCVVEVEGLSGLQTACSTKVCEGMVVSTKTQKVIAARRMILQLFLDNHPNDCLTCQKAGECLLQKYAYEYDVKFSEQSSSISLKIDDSNPYVLRDESKCILCGKCVRVCEQVEERAVLSFANRGIEMKVVADDDRSMGNSSCVSCQRCISVCPVGALMDARNMNKYRSWELEKEEIRCSVCQYGCSFEILKKGSNIVGVRAMAPGGGRPLCLKGRLANELNYVDMSEIAPVYVKRGQEYVQTTWTQALALNRIVNRLKMLDGKE</sequence>
<dbReference type="EMBL" id="JJMM01000013">
    <property type="protein sequence ID" value="KDR94861.1"/>
    <property type="molecule type" value="Genomic_DNA"/>
</dbReference>
<evidence type="ECO:0000259" key="18">
    <source>
        <dbReference type="PROSITE" id="PS51839"/>
    </source>
</evidence>
<name>A0A069RCW2_PEPLI</name>
<evidence type="ECO:0000256" key="6">
    <source>
        <dbReference type="ARBA" id="ARBA00022485"/>
    </source>
</evidence>
<dbReference type="PROSITE" id="PS51839">
    <property type="entry name" value="4FE4S_HC3"/>
    <property type="match status" value="1"/>
</dbReference>
<feature type="domain" description="2Fe-2S ferredoxin-type" evidence="16">
    <location>
        <begin position="2"/>
        <end position="80"/>
    </location>
</feature>
<dbReference type="eggNOG" id="COG3383">
    <property type="taxonomic scope" value="Bacteria"/>
</dbReference>
<comment type="cofactor">
    <cofactor evidence="1">
        <name>[4Fe-4S] cluster</name>
        <dbReference type="ChEBI" id="CHEBI:49883"/>
    </cofactor>
</comment>
<organism evidence="19 20">
    <name type="scientific">Peptoclostridium litorale DSM 5388</name>
    <dbReference type="NCBI Taxonomy" id="1121324"/>
    <lineage>
        <taxon>Bacteria</taxon>
        <taxon>Bacillati</taxon>
        <taxon>Bacillota</taxon>
        <taxon>Clostridia</taxon>
        <taxon>Peptostreptococcales</taxon>
        <taxon>Peptoclostridiaceae</taxon>
        <taxon>Peptoclostridium</taxon>
    </lineage>
</organism>
<evidence type="ECO:0000256" key="5">
    <source>
        <dbReference type="ARBA" id="ARBA00013529"/>
    </source>
</evidence>
<dbReference type="OrthoDB" id="9800558at2"/>
<dbReference type="CDD" id="cd00207">
    <property type="entry name" value="fer2"/>
    <property type="match status" value="1"/>
</dbReference>
<feature type="domain" description="4Fe-4S ferredoxin-type" evidence="17">
    <location>
        <begin position="138"/>
        <end position="157"/>
    </location>
</feature>
<keyword evidence="8" id="KW-0479">Metal-binding</keyword>
<dbReference type="SUPFAM" id="SSF53706">
    <property type="entry name" value="Formate dehydrogenase/DMSO reductase, domains 1-3"/>
    <property type="match status" value="1"/>
</dbReference>
<evidence type="ECO:0000256" key="1">
    <source>
        <dbReference type="ARBA" id="ARBA00001966"/>
    </source>
</evidence>
<evidence type="ECO:0000256" key="3">
    <source>
        <dbReference type="ARBA" id="ARBA00004370"/>
    </source>
</evidence>